<feature type="transmembrane region" description="Helical" evidence="1">
    <location>
        <begin position="404"/>
        <end position="425"/>
    </location>
</feature>
<keyword evidence="1" id="KW-0812">Transmembrane</keyword>
<feature type="transmembrane region" description="Helical" evidence="1">
    <location>
        <begin position="307"/>
        <end position="325"/>
    </location>
</feature>
<feature type="transmembrane region" description="Helical" evidence="1">
    <location>
        <begin position="161"/>
        <end position="179"/>
    </location>
</feature>
<proteinExistence type="predicted"/>
<feature type="transmembrane region" description="Helical" evidence="1">
    <location>
        <begin position="240"/>
        <end position="262"/>
    </location>
</feature>
<keyword evidence="3" id="KW-1185">Reference proteome</keyword>
<dbReference type="EMBL" id="CP038267">
    <property type="protein sequence ID" value="QBR93040.1"/>
    <property type="molecule type" value="Genomic_DNA"/>
</dbReference>
<protein>
    <submittedName>
        <fullName evidence="2">Uncharacterized protein</fullName>
    </submittedName>
</protein>
<dbReference type="RefSeq" id="WP_135078061.1">
    <property type="nucleotide sequence ID" value="NZ_CP038267.1"/>
</dbReference>
<dbReference type="AlphaFoldDB" id="A0A4P7GM10"/>
<gene>
    <name evidence="2" type="ORF">EXE57_12735</name>
</gene>
<accession>A0A4P7GM10</accession>
<feature type="transmembrane region" description="Helical" evidence="1">
    <location>
        <begin position="446"/>
        <end position="470"/>
    </location>
</feature>
<dbReference type="KEGG" id="noy:EXE57_12735"/>
<name>A0A4P7GM10_9ACTN</name>
<keyword evidence="1" id="KW-0472">Membrane</keyword>
<evidence type="ECO:0000256" key="1">
    <source>
        <dbReference type="SAM" id="Phobius"/>
    </source>
</evidence>
<feature type="transmembrane region" description="Helical" evidence="1">
    <location>
        <begin position="331"/>
        <end position="350"/>
    </location>
</feature>
<sequence>MPTALSSTEAPASARREVGWLRPVLDVGHLLRFRSASVRRRAAFWWATVVMVGLTLVAAIGPAYLPAGDEERRLQIAVLLPTGMAGLLLIAIVSAIASGGGRELVPRDQGVAFPVSPATDHLGALILAPLNIAWLIQAWVLLGSAAYALGPSQLVTVQSVLVLWLALATAAGQLVAWTVEMVRRRRHGIVAVRVALAGFALGALLVQLTGRTTDLLDRIPTLWLVVGGIDGVSGRWATTLALELVLLVFVVLLGVVPVTLASRRMPHDELHMEADTHTPRGMPWSDLTALLRLDRSSVWRAVPMRRGLAVLAVGPGLVALLGDLPWPSMTILPGLVVSGGALLFGVNAWCLDARGVLWRENLPVSPTLIFWVRVLVLAEFLALASLVTVLLGSLRAGIPSPSELTALLCTIVVVTVQVVGASMRWSEQRPYPVDLRSARATPAPPIVMVGYSARLAIVTTLTGLVFSGLARVPEPAISVFFAILFLTWSSIRLVRSSHRWAVPEIRARVVTVVAG</sequence>
<feature type="transmembrane region" description="Helical" evidence="1">
    <location>
        <begin position="122"/>
        <end position="149"/>
    </location>
</feature>
<keyword evidence="1" id="KW-1133">Transmembrane helix</keyword>
<feature type="transmembrane region" description="Helical" evidence="1">
    <location>
        <begin position="370"/>
        <end position="392"/>
    </location>
</feature>
<organism evidence="2 3">
    <name type="scientific">Nocardioides euryhalodurans</name>
    <dbReference type="NCBI Taxonomy" id="2518370"/>
    <lineage>
        <taxon>Bacteria</taxon>
        <taxon>Bacillati</taxon>
        <taxon>Actinomycetota</taxon>
        <taxon>Actinomycetes</taxon>
        <taxon>Propionibacteriales</taxon>
        <taxon>Nocardioidaceae</taxon>
        <taxon>Nocardioides</taxon>
    </lineage>
</organism>
<dbReference type="OrthoDB" id="3812135at2"/>
<evidence type="ECO:0000313" key="3">
    <source>
        <dbReference type="Proteomes" id="UP000294894"/>
    </source>
</evidence>
<reference evidence="2 3" key="1">
    <citation type="submission" date="2019-03" db="EMBL/GenBank/DDBJ databases">
        <title>Three New Species of Nocardioides, Nocardioides euryhalodurans sp. nov., Nocardioides seonyuensis sp. nov. and Nocardioides eburneoflavus sp. nov., Iolated from Soil.</title>
        <authorList>
            <person name="Roh S.G."/>
            <person name="Lee C."/>
            <person name="Kim M.-K."/>
            <person name="Kim S.B."/>
        </authorList>
    </citation>
    <scope>NUCLEOTIDE SEQUENCE [LARGE SCALE GENOMIC DNA]</scope>
    <source>
        <strain evidence="2 3">MMS17-SY117</strain>
    </source>
</reference>
<feature type="transmembrane region" description="Helical" evidence="1">
    <location>
        <begin position="191"/>
        <end position="210"/>
    </location>
</feature>
<feature type="transmembrane region" description="Helical" evidence="1">
    <location>
        <begin position="42"/>
        <end position="64"/>
    </location>
</feature>
<feature type="transmembrane region" description="Helical" evidence="1">
    <location>
        <begin position="76"/>
        <end position="101"/>
    </location>
</feature>
<dbReference type="Proteomes" id="UP000294894">
    <property type="component" value="Chromosome"/>
</dbReference>
<evidence type="ECO:0000313" key="2">
    <source>
        <dbReference type="EMBL" id="QBR93040.1"/>
    </source>
</evidence>
<feature type="transmembrane region" description="Helical" evidence="1">
    <location>
        <begin position="476"/>
        <end position="494"/>
    </location>
</feature>